<sequence>MNLSNGVRLPSSLRMIRSSSHRCKFQILDVGVFHRTLDYGVFRVIEGGASLSPSDNSETNPNSSEMKEAFVHGDANFFELFESWCEKYGKTYSEEEKRYSFKVFKDNYPVKAPDKSYLCLAFLNEYGAIDHPNGSSHPLDFMAPVTIVNPLNPIFHRAPCICIMTETL</sequence>
<evidence type="ECO:0000313" key="4">
    <source>
        <dbReference type="Proteomes" id="UP000002051"/>
    </source>
</evidence>
<proteinExistence type="predicted"/>
<protein>
    <submittedName>
        <fullName evidence="2">Cathepsin propeptide inhibitor domain protein</fullName>
    </submittedName>
</protein>
<dbReference type="HOGENOM" id="CLU_1588905_0_0_1"/>
<keyword evidence="4" id="KW-1185">Reference proteome</keyword>
<dbReference type="Pfam" id="PF08246">
    <property type="entry name" value="Inhibitor_I29"/>
    <property type="match status" value="1"/>
</dbReference>
<gene>
    <name evidence="2" type="ordered locus">MTR_3g088985</name>
</gene>
<reference evidence="3" key="3">
    <citation type="submission" date="2015-04" db="UniProtKB">
        <authorList>
            <consortium name="EnsemblPlants"/>
        </authorList>
    </citation>
    <scope>IDENTIFICATION</scope>
    <source>
        <strain evidence="3">cv. Jemalong A17</strain>
    </source>
</reference>
<dbReference type="Gene3D" id="1.10.287.2250">
    <property type="match status" value="1"/>
</dbReference>
<dbReference type="EnsemblPlants" id="KEH35397">
    <property type="protein sequence ID" value="KEH35397"/>
    <property type="gene ID" value="MTR_3g088985"/>
</dbReference>
<dbReference type="EMBL" id="CM001219">
    <property type="protein sequence ID" value="KEH35397.1"/>
    <property type="molecule type" value="Genomic_DNA"/>
</dbReference>
<evidence type="ECO:0000313" key="3">
    <source>
        <dbReference type="EnsemblPlants" id="KEH35397"/>
    </source>
</evidence>
<reference evidence="2 4" key="1">
    <citation type="journal article" date="2011" name="Nature">
        <title>The Medicago genome provides insight into the evolution of rhizobial symbioses.</title>
        <authorList>
            <person name="Young N.D."/>
            <person name="Debelle F."/>
            <person name="Oldroyd G.E."/>
            <person name="Geurts R."/>
            <person name="Cannon S.B."/>
            <person name="Udvardi M.K."/>
            <person name="Benedito V.A."/>
            <person name="Mayer K.F."/>
            <person name="Gouzy J."/>
            <person name="Schoof H."/>
            <person name="Van de Peer Y."/>
            <person name="Proost S."/>
            <person name="Cook D.R."/>
            <person name="Meyers B.C."/>
            <person name="Spannagl M."/>
            <person name="Cheung F."/>
            <person name="De Mita S."/>
            <person name="Krishnakumar V."/>
            <person name="Gundlach H."/>
            <person name="Zhou S."/>
            <person name="Mudge J."/>
            <person name="Bharti A.K."/>
            <person name="Murray J.D."/>
            <person name="Naoumkina M.A."/>
            <person name="Rosen B."/>
            <person name="Silverstein K.A."/>
            <person name="Tang H."/>
            <person name="Rombauts S."/>
            <person name="Zhao P.X."/>
            <person name="Zhou P."/>
            <person name="Barbe V."/>
            <person name="Bardou P."/>
            <person name="Bechner M."/>
            <person name="Bellec A."/>
            <person name="Berger A."/>
            <person name="Berges H."/>
            <person name="Bidwell S."/>
            <person name="Bisseling T."/>
            <person name="Choisne N."/>
            <person name="Couloux A."/>
            <person name="Denny R."/>
            <person name="Deshpande S."/>
            <person name="Dai X."/>
            <person name="Doyle J.J."/>
            <person name="Dudez A.M."/>
            <person name="Farmer A.D."/>
            <person name="Fouteau S."/>
            <person name="Franken C."/>
            <person name="Gibelin C."/>
            <person name="Gish J."/>
            <person name="Goldstein S."/>
            <person name="Gonzalez A.J."/>
            <person name="Green P.J."/>
            <person name="Hallab A."/>
            <person name="Hartog M."/>
            <person name="Hua A."/>
            <person name="Humphray S.J."/>
            <person name="Jeong D.H."/>
            <person name="Jing Y."/>
            <person name="Jocker A."/>
            <person name="Kenton S.M."/>
            <person name="Kim D.J."/>
            <person name="Klee K."/>
            <person name="Lai H."/>
            <person name="Lang C."/>
            <person name="Lin S."/>
            <person name="Macmil S.L."/>
            <person name="Magdelenat G."/>
            <person name="Matthews L."/>
            <person name="McCorrison J."/>
            <person name="Monaghan E.L."/>
            <person name="Mun J.H."/>
            <person name="Najar F.Z."/>
            <person name="Nicholson C."/>
            <person name="Noirot C."/>
            <person name="O'Bleness M."/>
            <person name="Paule C.R."/>
            <person name="Poulain J."/>
            <person name="Prion F."/>
            <person name="Qin B."/>
            <person name="Qu C."/>
            <person name="Retzel E.F."/>
            <person name="Riddle C."/>
            <person name="Sallet E."/>
            <person name="Samain S."/>
            <person name="Samson N."/>
            <person name="Sanders I."/>
            <person name="Saurat O."/>
            <person name="Scarpelli C."/>
            <person name="Schiex T."/>
            <person name="Segurens B."/>
            <person name="Severin A.J."/>
            <person name="Sherrier D.J."/>
            <person name="Shi R."/>
            <person name="Sims S."/>
            <person name="Singer S.R."/>
            <person name="Sinharoy S."/>
            <person name="Sterck L."/>
            <person name="Viollet A."/>
            <person name="Wang B.B."/>
            <person name="Wang K."/>
            <person name="Wang M."/>
            <person name="Wang X."/>
            <person name="Warfsmann J."/>
            <person name="Weissenbach J."/>
            <person name="White D.D."/>
            <person name="White J.D."/>
            <person name="Wiley G.B."/>
            <person name="Wincker P."/>
            <person name="Xing Y."/>
            <person name="Yang L."/>
            <person name="Yao Z."/>
            <person name="Ying F."/>
            <person name="Zhai J."/>
            <person name="Zhou L."/>
            <person name="Zuber A."/>
            <person name="Denarie J."/>
            <person name="Dixon R.A."/>
            <person name="May G.D."/>
            <person name="Schwartz D.C."/>
            <person name="Rogers J."/>
            <person name="Quetier F."/>
            <person name="Town C.D."/>
            <person name="Roe B.A."/>
        </authorList>
    </citation>
    <scope>NUCLEOTIDE SEQUENCE [LARGE SCALE GENOMIC DNA]</scope>
    <source>
        <strain evidence="2">A17</strain>
        <strain evidence="3 4">cv. Jemalong A17</strain>
    </source>
</reference>
<reference evidence="2 4" key="2">
    <citation type="journal article" date="2014" name="BMC Genomics">
        <title>An improved genome release (version Mt4.0) for the model legume Medicago truncatula.</title>
        <authorList>
            <person name="Tang H."/>
            <person name="Krishnakumar V."/>
            <person name="Bidwell S."/>
            <person name="Rosen B."/>
            <person name="Chan A."/>
            <person name="Zhou S."/>
            <person name="Gentzbittel L."/>
            <person name="Childs K.L."/>
            <person name="Yandell M."/>
            <person name="Gundlach H."/>
            <person name="Mayer K.F."/>
            <person name="Schwartz D.C."/>
            <person name="Town C.D."/>
        </authorList>
    </citation>
    <scope>GENOME REANNOTATION</scope>
    <source>
        <strain evidence="2">A17</strain>
        <strain evidence="3 4">cv. Jemalong A17</strain>
    </source>
</reference>
<accession>A0A072V0T3</accession>
<organism evidence="2 4">
    <name type="scientific">Medicago truncatula</name>
    <name type="common">Barrel medic</name>
    <name type="synonym">Medicago tribuloides</name>
    <dbReference type="NCBI Taxonomy" id="3880"/>
    <lineage>
        <taxon>Eukaryota</taxon>
        <taxon>Viridiplantae</taxon>
        <taxon>Streptophyta</taxon>
        <taxon>Embryophyta</taxon>
        <taxon>Tracheophyta</taxon>
        <taxon>Spermatophyta</taxon>
        <taxon>Magnoliopsida</taxon>
        <taxon>eudicotyledons</taxon>
        <taxon>Gunneridae</taxon>
        <taxon>Pentapetalae</taxon>
        <taxon>rosids</taxon>
        <taxon>fabids</taxon>
        <taxon>Fabales</taxon>
        <taxon>Fabaceae</taxon>
        <taxon>Papilionoideae</taxon>
        <taxon>50 kb inversion clade</taxon>
        <taxon>NPAAA clade</taxon>
        <taxon>Hologalegina</taxon>
        <taxon>IRL clade</taxon>
        <taxon>Trifolieae</taxon>
        <taxon>Medicago</taxon>
    </lineage>
</organism>
<name>A0A072V0T3_MEDTR</name>
<dbReference type="Proteomes" id="UP000002051">
    <property type="component" value="Chromosome 3"/>
</dbReference>
<dbReference type="AlphaFoldDB" id="A0A072V0T3"/>
<dbReference type="InterPro" id="IPR013201">
    <property type="entry name" value="Prot_inhib_I29"/>
</dbReference>
<feature type="domain" description="Cathepsin propeptide inhibitor" evidence="1">
    <location>
        <begin position="81"/>
        <end position="108"/>
    </location>
</feature>
<evidence type="ECO:0000259" key="1">
    <source>
        <dbReference type="Pfam" id="PF08246"/>
    </source>
</evidence>
<evidence type="ECO:0000313" key="2">
    <source>
        <dbReference type="EMBL" id="KEH35397.1"/>
    </source>
</evidence>